<evidence type="ECO:0000256" key="1">
    <source>
        <dbReference type="SAM" id="MobiDB-lite"/>
    </source>
</evidence>
<sequence length="101" mass="11366">MGGRAASGGGGQLKTGRQCLTVAGSLKAFYTNHQSGSLFYPNHTREEKQGNGKSKKKHREFQVLSRMLSEVLFYRVDFYIGHCGYTYITQVKTSMERFTFG</sequence>
<gene>
    <name evidence="2" type="ORF">E5288_WYG012110</name>
</gene>
<evidence type="ECO:0000313" key="2">
    <source>
        <dbReference type="EMBL" id="MXQ84061.1"/>
    </source>
</evidence>
<organism evidence="2 3">
    <name type="scientific">Bos mutus</name>
    <name type="common">wild yak</name>
    <dbReference type="NCBI Taxonomy" id="72004"/>
    <lineage>
        <taxon>Eukaryota</taxon>
        <taxon>Metazoa</taxon>
        <taxon>Chordata</taxon>
        <taxon>Craniata</taxon>
        <taxon>Vertebrata</taxon>
        <taxon>Euteleostomi</taxon>
        <taxon>Mammalia</taxon>
        <taxon>Eutheria</taxon>
        <taxon>Laurasiatheria</taxon>
        <taxon>Artiodactyla</taxon>
        <taxon>Ruminantia</taxon>
        <taxon>Pecora</taxon>
        <taxon>Bovidae</taxon>
        <taxon>Bovinae</taxon>
        <taxon>Bos</taxon>
    </lineage>
</organism>
<accession>A0A6B0R574</accession>
<evidence type="ECO:0000313" key="3">
    <source>
        <dbReference type="Proteomes" id="UP000322234"/>
    </source>
</evidence>
<name>A0A6B0R574_9CETA</name>
<dbReference type="EMBL" id="VBQZ03000019">
    <property type="protein sequence ID" value="MXQ84061.1"/>
    <property type="molecule type" value="Genomic_DNA"/>
</dbReference>
<comment type="caution">
    <text evidence="2">The sequence shown here is derived from an EMBL/GenBank/DDBJ whole genome shotgun (WGS) entry which is preliminary data.</text>
</comment>
<reference evidence="2" key="1">
    <citation type="submission" date="2019-10" db="EMBL/GenBank/DDBJ databases">
        <title>The sequence and de novo assembly of the wild yak genome.</title>
        <authorList>
            <person name="Liu Y."/>
        </authorList>
    </citation>
    <scope>NUCLEOTIDE SEQUENCE [LARGE SCALE GENOMIC DNA]</scope>
    <source>
        <strain evidence="2">WY2019</strain>
    </source>
</reference>
<keyword evidence="3" id="KW-1185">Reference proteome</keyword>
<dbReference type="AlphaFoldDB" id="A0A6B0R574"/>
<dbReference type="Proteomes" id="UP000322234">
    <property type="component" value="Unassembled WGS sequence"/>
</dbReference>
<feature type="region of interest" description="Disordered" evidence="1">
    <location>
        <begin position="36"/>
        <end position="57"/>
    </location>
</feature>
<proteinExistence type="predicted"/>
<protein>
    <submittedName>
        <fullName evidence="2">Uncharacterized protein</fullName>
    </submittedName>
</protein>